<dbReference type="AlphaFoldDB" id="A0AAJ7E4X8"/>
<dbReference type="GeneID" id="106114292"/>
<dbReference type="Proteomes" id="UP000694872">
    <property type="component" value="Unplaced"/>
</dbReference>
<sequence length="286" mass="34238">MATIRKISFYCYLCEFLLTLHRGTTITLIGCTDYKRYVLKCYPFFNIKEIKNIYRNERTSDIKQYVRRLDNNVLSKYFISDDDLYKKYLNRFLNNNKEQNEDMSGDFPSINSSTTPPPTSQKGYFHDFIVSLCKIIINDLPPSRNRKLLSILKVNLRHPRYEIPFRRALRIFSKTIDRMTILKSVALKQKVREFLSFFRNKKPRKRDFLVLLNSIFNVYDSNKMDEYLYSLKKYAVRKISSIRRKTEIVIQKVIIHGIHKQPKSVKKEINAKFRLALIEYLEEHKT</sequence>
<gene>
    <name evidence="1" type="primary">LOC106114292</name>
</gene>
<protein>
    <submittedName>
        <fullName evidence="1">Uncharacterized protein LOC106114292</fullName>
    </submittedName>
</protein>
<evidence type="ECO:0000313" key="1">
    <source>
        <dbReference type="RefSeq" id="XP_013162885.1"/>
    </source>
</evidence>
<organism evidence="1">
    <name type="scientific">Papilio xuthus</name>
    <name type="common">Asian swallowtail butterfly</name>
    <dbReference type="NCBI Taxonomy" id="66420"/>
    <lineage>
        <taxon>Eukaryota</taxon>
        <taxon>Metazoa</taxon>
        <taxon>Ecdysozoa</taxon>
        <taxon>Arthropoda</taxon>
        <taxon>Hexapoda</taxon>
        <taxon>Insecta</taxon>
        <taxon>Pterygota</taxon>
        <taxon>Neoptera</taxon>
        <taxon>Endopterygota</taxon>
        <taxon>Lepidoptera</taxon>
        <taxon>Glossata</taxon>
        <taxon>Ditrysia</taxon>
        <taxon>Papilionoidea</taxon>
        <taxon>Papilionidae</taxon>
        <taxon>Papilioninae</taxon>
        <taxon>Papilio</taxon>
    </lineage>
</organism>
<name>A0AAJ7E4X8_PAPXU</name>
<reference evidence="1" key="1">
    <citation type="submission" date="2025-08" db="UniProtKB">
        <authorList>
            <consortium name="RefSeq"/>
        </authorList>
    </citation>
    <scope>IDENTIFICATION</scope>
</reference>
<accession>A0AAJ7E4X8</accession>
<dbReference type="RefSeq" id="XP_013162885.1">
    <property type="nucleotide sequence ID" value="XM_013307431.1"/>
</dbReference>
<proteinExistence type="predicted"/>
<dbReference type="KEGG" id="pxu:106114292"/>